<dbReference type="SUPFAM" id="SSF53383">
    <property type="entry name" value="PLP-dependent transferases"/>
    <property type="match status" value="1"/>
</dbReference>
<dbReference type="PANTHER" id="PTHR48097">
    <property type="entry name" value="L-THREONINE ALDOLASE-RELATED"/>
    <property type="match status" value="1"/>
</dbReference>
<dbReference type="Pfam" id="PF01212">
    <property type="entry name" value="Beta_elim_lyase"/>
    <property type="match status" value="1"/>
</dbReference>
<proteinExistence type="inferred from homology"/>
<feature type="domain" description="Aromatic amino acid beta-eliminating lyase/threonine aldolase" evidence="4">
    <location>
        <begin position="69"/>
        <end position="312"/>
    </location>
</feature>
<keyword evidence="6" id="KW-1185">Reference proteome</keyword>
<keyword evidence="3" id="KW-0663">Pyridoxal phosphate</keyword>
<comment type="cofactor">
    <cofactor evidence="1">
        <name>pyridoxal 5'-phosphate</name>
        <dbReference type="ChEBI" id="CHEBI:597326"/>
    </cofactor>
</comment>
<evidence type="ECO:0000259" key="4">
    <source>
        <dbReference type="Pfam" id="PF01212"/>
    </source>
</evidence>
<dbReference type="AlphaFoldDB" id="A0A3N0AF63"/>
<dbReference type="InterPro" id="IPR015421">
    <property type="entry name" value="PyrdxlP-dep_Trfase_major"/>
</dbReference>
<dbReference type="InterPro" id="IPR015422">
    <property type="entry name" value="PyrdxlP-dep_Trfase_small"/>
</dbReference>
<dbReference type="Gene3D" id="3.40.640.10">
    <property type="entry name" value="Type I PLP-dependent aspartate aminotransferase-like (Major domain)"/>
    <property type="match status" value="1"/>
</dbReference>
<sequence>MHSFRNDYMEGAHPCVLEALVRTNAEQHPGYTEDSRCAAARERIRRAIAQSDRAGALARAGVNPETLQVEFVAGGTMANLVSIATCLRPHECVIAAPDGHVNVHETGAIEACGHKVLVTADPDGLPSIAGIDAVMKEHEYGGNFHMVKPRLVYMSLATETGLVCTAAHLAELRAYADEHGLLLFIDGARLACGLASPRCDATLADVCAAADIFTIGGTKNGALFGEAIVIRNADAGREFRYVMKQKGAVCAKGRLLGVQFDALFGVTGAQAGVAEAEGDEPLYLSLGRHSVAAALKLRDVLASHGFDAFESDSSTNQQFLRLDNATAEAFARAFDADIIARPDDSSTVVRMTCSWATSEDDIAAVDEQLSRMGDNAGRTA</sequence>
<dbReference type="OrthoDB" id="9774495at2"/>
<dbReference type="GO" id="GO:0006520">
    <property type="term" value="P:amino acid metabolic process"/>
    <property type="evidence" value="ECO:0007669"/>
    <property type="project" value="InterPro"/>
</dbReference>
<comment type="similarity">
    <text evidence="2">Belongs to the threonine aldolase family.</text>
</comment>
<evidence type="ECO:0000313" key="6">
    <source>
        <dbReference type="Proteomes" id="UP000267368"/>
    </source>
</evidence>
<protein>
    <recommendedName>
        <fullName evidence="4">Aromatic amino acid beta-eliminating lyase/threonine aldolase domain-containing protein</fullName>
    </recommendedName>
</protein>
<evidence type="ECO:0000256" key="3">
    <source>
        <dbReference type="ARBA" id="ARBA00022898"/>
    </source>
</evidence>
<gene>
    <name evidence="5" type="ORF">DMP07_06080</name>
</gene>
<evidence type="ECO:0000256" key="1">
    <source>
        <dbReference type="ARBA" id="ARBA00001933"/>
    </source>
</evidence>
<accession>A0A3N0AF63</accession>
<evidence type="ECO:0000256" key="2">
    <source>
        <dbReference type="ARBA" id="ARBA00006966"/>
    </source>
</evidence>
<dbReference type="PANTHER" id="PTHR48097:SF5">
    <property type="entry name" value="LOW SPECIFICITY L-THREONINE ALDOLASE"/>
    <property type="match status" value="1"/>
</dbReference>
<evidence type="ECO:0000313" key="5">
    <source>
        <dbReference type="EMBL" id="RNL19921.1"/>
    </source>
</evidence>
<dbReference type="Gene3D" id="3.90.1150.10">
    <property type="entry name" value="Aspartate Aminotransferase, domain 1"/>
    <property type="match status" value="1"/>
</dbReference>
<name>A0A3N0AF63_9ACTN</name>
<dbReference type="GO" id="GO:0016829">
    <property type="term" value="F:lyase activity"/>
    <property type="evidence" value="ECO:0007669"/>
    <property type="project" value="InterPro"/>
</dbReference>
<comment type="caution">
    <text evidence="5">The sequence shown here is derived from an EMBL/GenBank/DDBJ whole genome shotgun (WGS) entry which is preliminary data.</text>
</comment>
<reference evidence="6" key="1">
    <citation type="submission" date="2018-05" db="EMBL/GenBank/DDBJ databases">
        <title>Genome Sequencing of selected type strains of the family Eggerthellaceae.</title>
        <authorList>
            <person name="Danylec N."/>
            <person name="Stoll D.A."/>
            <person name="Doetsch A."/>
            <person name="Huch M."/>
        </authorList>
    </citation>
    <scope>NUCLEOTIDE SEQUENCE [LARGE SCALE GENOMIC DNA]</scope>
    <source>
        <strain evidence="6">DSM 17537</strain>
    </source>
</reference>
<dbReference type="InterPro" id="IPR001597">
    <property type="entry name" value="ArAA_b-elim_lyase/Thr_aldolase"/>
</dbReference>
<dbReference type="Proteomes" id="UP000267368">
    <property type="component" value="Unassembled WGS sequence"/>
</dbReference>
<organism evidence="5 6">
    <name type="scientific">Slackia faecicanis</name>
    <dbReference type="NCBI Taxonomy" id="255723"/>
    <lineage>
        <taxon>Bacteria</taxon>
        <taxon>Bacillati</taxon>
        <taxon>Actinomycetota</taxon>
        <taxon>Coriobacteriia</taxon>
        <taxon>Eggerthellales</taxon>
        <taxon>Eggerthellaceae</taxon>
        <taxon>Slackia</taxon>
    </lineage>
</organism>
<dbReference type="InterPro" id="IPR015424">
    <property type="entry name" value="PyrdxlP-dep_Trfase"/>
</dbReference>
<dbReference type="EMBL" id="QICB01000003">
    <property type="protein sequence ID" value="RNL19921.1"/>
    <property type="molecule type" value="Genomic_DNA"/>
</dbReference>
<dbReference type="RefSeq" id="WP_123198241.1">
    <property type="nucleotide sequence ID" value="NZ_QICB01000003.1"/>
</dbReference>